<dbReference type="AlphaFoldDB" id="A0A511SVP8"/>
<dbReference type="SUPFAM" id="SSF52172">
    <property type="entry name" value="CheY-like"/>
    <property type="match status" value="1"/>
</dbReference>
<keyword evidence="11" id="KW-1185">Reference proteome</keyword>
<dbReference type="Pfam" id="PF00072">
    <property type="entry name" value="Response_reg"/>
    <property type="match status" value="1"/>
</dbReference>
<dbReference type="InterPro" id="IPR025943">
    <property type="entry name" value="Sigma_54_int_dom_ATP-bd_2"/>
</dbReference>
<dbReference type="SMART" id="SM00382">
    <property type="entry name" value="AAA"/>
    <property type="match status" value="1"/>
</dbReference>
<evidence type="ECO:0000313" key="9">
    <source>
        <dbReference type="EMBL" id="GEN05248.1"/>
    </source>
</evidence>
<dbReference type="CDD" id="cd00009">
    <property type="entry name" value="AAA"/>
    <property type="match status" value="1"/>
</dbReference>
<dbReference type="Proteomes" id="UP000321514">
    <property type="component" value="Unassembled WGS sequence"/>
</dbReference>
<dbReference type="PROSITE" id="PS00688">
    <property type="entry name" value="SIGMA54_INTERACT_3"/>
    <property type="match status" value="1"/>
</dbReference>
<dbReference type="PANTHER" id="PTHR32071:SF117">
    <property type="entry name" value="PTS-DEPENDENT DIHYDROXYACETONE KINASE OPERON REGULATORY PROTEIN-RELATED"/>
    <property type="match status" value="1"/>
</dbReference>
<protein>
    <submittedName>
        <fullName evidence="10">DNA-binding transcriptional response regulator, NtrC family, contains REC, AAA-type ATPase, and a Fis-type DNA-binding domains</fullName>
    </submittedName>
    <submittedName>
        <fullName evidence="9">Sigma-54-dependent Fis family transcriptional regulator</fullName>
    </submittedName>
</protein>
<evidence type="ECO:0000259" key="7">
    <source>
        <dbReference type="PROSITE" id="PS50045"/>
    </source>
</evidence>
<dbReference type="InterPro" id="IPR002197">
    <property type="entry name" value="HTH_Fis"/>
</dbReference>
<feature type="modified residue" description="4-aspartylphosphate" evidence="6">
    <location>
        <position position="57"/>
    </location>
</feature>
<keyword evidence="5" id="KW-0804">Transcription</keyword>
<gene>
    <name evidence="9" type="ORF">MFU01_02850</name>
    <name evidence="10" type="ORF">SAMN05443572_1011207</name>
</gene>
<evidence type="ECO:0000313" key="11">
    <source>
        <dbReference type="Proteomes" id="UP000183760"/>
    </source>
</evidence>
<keyword evidence="3" id="KW-0805">Transcription regulation</keyword>
<comment type="caution">
    <text evidence="9">The sequence shown here is derived from an EMBL/GenBank/DDBJ whole genome shotgun (WGS) entry which is preliminary data.</text>
</comment>
<reference evidence="9 12" key="2">
    <citation type="submission" date="2019-07" db="EMBL/GenBank/DDBJ databases">
        <title>Whole genome shotgun sequence of Myxococcus fulvus NBRC 100333.</title>
        <authorList>
            <person name="Hosoyama A."/>
            <person name="Uohara A."/>
            <person name="Ohji S."/>
            <person name="Ichikawa N."/>
        </authorList>
    </citation>
    <scope>NUCLEOTIDE SEQUENCE [LARGE SCALE GENOMIC DNA]</scope>
    <source>
        <strain evidence="9 12">NBRC 100333</strain>
    </source>
</reference>
<dbReference type="PROSITE" id="PS00675">
    <property type="entry name" value="SIGMA54_INTERACT_1"/>
    <property type="match status" value="1"/>
</dbReference>
<dbReference type="EMBL" id="BJXR01000006">
    <property type="protein sequence ID" value="GEN05248.1"/>
    <property type="molecule type" value="Genomic_DNA"/>
</dbReference>
<sequence length="450" mass="48491">MKPGPRILVVDDDPGVLKALRGLLSDEGFTAIEARSTAEATRVLDAPEGPPAMMLLDLRMPGETGLEFLARLPRPLPVPVVVLSGEASPSEAAQALKLGATDFVEKPPSPERLLTALRNALALGALQEERERLLDALSRPGHLVGDSPAMEALRRLITRVAPSDTAVLITGETGTGKERVARALHLASGRKGRLVAVNCAAIPSTLLESELFGHEKGAFSGAHSRRAGRIEQAHGGTLFLDEIGDMPLELQAKLLRVLETREVERLGGSAPVPVDARVLAATHQELARAVKDGRFRQDLFFRLNVMPLHIPPLRERPEDLLPLARAFAAEFAGREVPLTLAPGGEVALRAYPWPGNVRELRNVIERLNLLRGDGPLVLGPEAVSGTLAAPTPKRASVGEKSYREHVEDFERELIRAALQEGESIAGAARLLQVDRGNLYRRIKALGLPVS</sequence>
<keyword evidence="2" id="KW-0067">ATP-binding</keyword>
<organism evidence="9 12">
    <name type="scientific">Myxococcus fulvus</name>
    <dbReference type="NCBI Taxonomy" id="33"/>
    <lineage>
        <taxon>Bacteria</taxon>
        <taxon>Pseudomonadati</taxon>
        <taxon>Myxococcota</taxon>
        <taxon>Myxococcia</taxon>
        <taxon>Myxococcales</taxon>
        <taxon>Cystobacterineae</taxon>
        <taxon>Myxococcaceae</taxon>
        <taxon>Myxococcus</taxon>
    </lineage>
</organism>
<dbReference type="InterPro" id="IPR025662">
    <property type="entry name" value="Sigma_54_int_dom_ATP-bd_1"/>
</dbReference>
<feature type="domain" description="Response regulatory" evidence="8">
    <location>
        <begin position="6"/>
        <end position="121"/>
    </location>
</feature>
<dbReference type="Pfam" id="PF00158">
    <property type="entry name" value="Sigma54_activat"/>
    <property type="match status" value="1"/>
</dbReference>
<dbReference type="RefSeq" id="WP_074949611.1">
    <property type="nucleotide sequence ID" value="NZ_BJXR01000006.1"/>
</dbReference>
<dbReference type="STRING" id="1334629.MFUL124B02_06950"/>
<dbReference type="SMART" id="SM00448">
    <property type="entry name" value="REC"/>
    <property type="match status" value="1"/>
</dbReference>
<dbReference type="InterPro" id="IPR009057">
    <property type="entry name" value="Homeodomain-like_sf"/>
</dbReference>
<dbReference type="Pfam" id="PF25601">
    <property type="entry name" value="AAA_lid_14"/>
    <property type="match status" value="1"/>
</dbReference>
<dbReference type="GO" id="GO:0005524">
    <property type="term" value="F:ATP binding"/>
    <property type="evidence" value="ECO:0007669"/>
    <property type="project" value="UniProtKB-KW"/>
</dbReference>
<dbReference type="PROSITE" id="PS50110">
    <property type="entry name" value="RESPONSE_REGULATORY"/>
    <property type="match status" value="1"/>
</dbReference>
<dbReference type="FunFam" id="3.40.50.300:FF:000006">
    <property type="entry name" value="DNA-binding transcriptional regulator NtrC"/>
    <property type="match status" value="1"/>
</dbReference>
<name>A0A511SVP8_MYXFU</name>
<evidence type="ECO:0000313" key="10">
    <source>
        <dbReference type="EMBL" id="SET13640.1"/>
    </source>
</evidence>
<evidence type="ECO:0000256" key="5">
    <source>
        <dbReference type="ARBA" id="ARBA00023163"/>
    </source>
</evidence>
<reference evidence="10 11" key="1">
    <citation type="submission" date="2016-10" db="EMBL/GenBank/DDBJ databases">
        <authorList>
            <person name="Varghese N."/>
            <person name="Submissions S."/>
        </authorList>
    </citation>
    <scope>NUCLEOTIDE SEQUENCE [LARGE SCALE GENOMIC DNA]</scope>
    <source>
        <strain evidence="10 11">DSM 16525</strain>
    </source>
</reference>
<evidence type="ECO:0000256" key="3">
    <source>
        <dbReference type="ARBA" id="ARBA00023015"/>
    </source>
</evidence>
<dbReference type="InterPro" id="IPR001789">
    <property type="entry name" value="Sig_transdc_resp-reg_receiver"/>
</dbReference>
<dbReference type="GO" id="GO:0043565">
    <property type="term" value="F:sequence-specific DNA binding"/>
    <property type="evidence" value="ECO:0007669"/>
    <property type="project" value="InterPro"/>
</dbReference>
<evidence type="ECO:0000256" key="2">
    <source>
        <dbReference type="ARBA" id="ARBA00022840"/>
    </source>
</evidence>
<evidence type="ECO:0000256" key="4">
    <source>
        <dbReference type="ARBA" id="ARBA00023125"/>
    </source>
</evidence>
<dbReference type="OrthoDB" id="9814761at2"/>
<dbReference type="InterPro" id="IPR058031">
    <property type="entry name" value="AAA_lid_NorR"/>
</dbReference>
<dbReference type="Gene3D" id="1.10.8.60">
    <property type="match status" value="1"/>
</dbReference>
<dbReference type="InterPro" id="IPR002078">
    <property type="entry name" value="Sigma_54_int"/>
</dbReference>
<evidence type="ECO:0000259" key="8">
    <source>
        <dbReference type="PROSITE" id="PS50110"/>
    </source>
</evidence>
<keyword evidence="4 10" id="KW-0238">DNA-binding</keyword>
<feature type="domain" description="Sigma-54 factor interaction" evidence="7">
    <location>
        <begin position="143"/>
        <end position="369"/>
    </location>
</feature>
<dbReference type="PROSITE" id="PS50045">
    <property type="entry name" value="SIGMA54_INTERACT_4"/>
    <property type="match status" value="1"/>
</dbReference>
<dbReference type="Gene3D" id="3.40.50.2300">
    <property type="match status" value="1"/>
</dbReference>
<dbReference type="Pfam" id="PF02954">
    <property type="entry name" value="HTH_8"/>
    <property type="match status" value="1"/>
</dbReference>
<keyword evidence="6" id="KW-0597">Phosphoprotein</keyword>
<dbReference type="InterPro" id="IPR025944">
    <property type="entry name" value="Sigma_54_int_dom_CS"/>
</dbReference>
<dbReference type="InterPro" id="IPR003593">
    <property type="entry name" value="AAA+_ATPase"/>
</dbReference>
<evidence type="ECO:0000313" key="12">
    <source>
        <dbReference type="Proteomes" id="UP000321514"/>
    </source>
</evidence>
<dbReference type="EMBL" id="FOIB01000001">
    <property type="protein sequence ID" value="SET13640.1"/>
    <property type="molecule type" value="Genomic_DNA"/>
</dbReference>
<dbReference type="PANTHER" id="PTHR32071">
    <property type="entry name" value="TRANSCRIPTIONAL REGULATORY PROTEIN"/>
    <property type="match status" value="1"/>
</dbReference>
<keyword evidence="1" id="KW-0547">Nucleotide-binding</keyword>
<dbReference type="GO" id="GO:0000160">
    <property type="term" value="P:phosphorelay signal transduction system"/>
    <property type="evidence" value="ECO:0007669"/>
    <property type="project" value="InterPro"/>
</dbReference>
<dbReference type="InterPro" id="IPR011006">
    <property type="entry name" value="CheY-like_superfamily"/>
</dbReference>
<evidence type="ECO:0000256" key="1">
    <source>
        <dbReference type="ARBA" id="ARBA00022741"/>
    </source>
</evidence>
<dbReference type="Gene3D" id="3.40.50.300">
    <property type="entry name" value="P-loop containing nucleotide triphosphate hydrolases"/>
    <property type="match status" value="1"/>
</dbReference>
<dbReference type="Gene3D" id="1.10.10.60">
    <property type="entry name" value="Homeodomain-like"/>
    <property type="match status" value="1"/>
</dbReference>
<evidence type="ECO:0000256" key="6">
    <source>
        <dbReference type="PROSITE-ProRule" id="PRU00169"/>
    </source>
</evidence>
<dbReference type="PROSITE" id="PS00676">
    <property type="entry name" value="SIGMA54_INTERACT_2"/>
    <property type="match status" value="1"/>
</dbReference>
<dbReference type="Proteomes" id="UP000183760">
    <property type="component" value="Unassembled WGS sequence"/>
</dbReference>
<dbReference type="InterPro" id="IPR027417">
    <property type="entry name" value="P-loop_NTPase"/>
</dbReference>
<dbReference type="SUPFAM" id="SSF46689">
    <property type="entry name" value="Homeodomain-like"/>
    <property type="match status" value="1"/>
</dbReference>
<proteinExistence type="predicted"/>
<dbReference type="GO" id="GO:0006355">
    <property type="term" value="P:regulation of DNA-templated transcription"/>
    <property type="evidence" value="ECO:0007669"/>
    <property type="project" value="InterPro"/>
</dbReference>
<accession>A0A511SVP8</accession>
<dbReference type="SUPFAM" id="SSF52540">
    <property type="entry name" value="P-loop containing nucleoside triphosphate hydrolases"/>
    <property type="match status" value="1"/>
</dbReference>